<feature type="compositionally biased region" description="Polar residues" evidence="1">
    <location>
        <begin position="176"/>
        <end position="186"/>
    </location>
</feature>
<evidence type="ECO:0000313" key="3">
    <source>
        <dbReference type="Proteomes" id="UP001196530"/>
    </source>
</evidence>
<reference evidence="2" key="1">
    <citation type="journal article" date="2021" name="G3 (Bethesda)">
        <title>Genomic diversity, chromosomal rearrangements, and interspecies hybridization in the ogataea polymorpha species complex.</title>
        <authorList>
            <person name="Hanson S.J."/>
            <person name="Cinneide E.O."/>
            <person name="Salzberg L.I."/>
            <person name="Wolfe K.H."/>
            <person name="McGowan J."/>
            <person name="Fitzpatrick D.A."/>
            <person name="Matlin K."/>
        </authorList>
    </citation>
    <scope>NUCLEOTIDE SEQUENCE</scope>
    <source>
        <strain evidence="2">61-244</strain>
    </source>
</reference>
<name>A0AAN6I7M2_PICAN</name>
<dbReference type="RefSeq" id="XP_043062107.1">
    <property type="nucleotide sequence ID" value="XM_043202561.1"/>
</dbReference>
<evidence type="ECO:0000256" key="1">
    <source>
        <dbReference type="SAM" id="MobiDB-lite"/>
    </source>
</evidence>
<accession>A0AAN6I7M2</accession>
<proteinExistence type="predicted"/>
<feature type="compositionally biased region" description="Basic and acidic residues" evidence="1">
    <location>
        <begin position="72"/>
        <end position="94"/>
    </location>
</feature>
<gene>
    <name evidence="2" type="ORF">KL928_000212</name>
</gene>
<dbReference type="Proteomes" id="UP001196530">
    <property type="component" value="Unassembled WGS sequence"/>
</dbReference>
<sequence length="208" mass="23525">MYGRRKRGFSSPAHQRSLRCDCSGKGALSEPSSVFDFTESPVEFQKSLRSPRKRLLQNASIPRLRNFETADYFKEAPEEQRPRWTHEKQPERRQLLPPTPKKQKSGSTQLELGELSKEKNASPKKTTVPDNLSDLFEGLPQSPRKSTLDIRTVNIISSEEPEPQIPKVALEPPSIPTVNNDGQSVLSPPKPHKSPRNYARQHEPTAQP</sequence>
<evidence type="ECO:0000313" key="2">
    <source>
        <dbReference type="EMBL" id="KAG7821737.1"/>
    </source>
</evidence>
<organism evidence="2 3">
    <name type="scientific">Pichia angusta</name>
    <name type="common">Yeast</name>
    <name type="synonym">Hansenula polymorpha</name>
    <dbReference type="NCBI Taxonomy" id="870730"/>
    <lineage>
        <taxon>Eukaryota</taxon>
        <taxon>Fungi</taxon>
        <taxon>Dikarya</taxon>
        <taxon>Ascomycota</taxon>
        <taxon>Saccharomycotina</taxon>
        <taxon>Pichiomycetes</taxon>
        <taxon>Pichiales</taxon>
        <taxon>Pichiaceae</taxon>
        <taxon>Ogataea</taxon>
    </lineage>
</organism>
<dbReference type="EMBL" id="JAHLUX010000001">
    <property type="protein sequence ID" value="KAG7821737.1"/>
    <property type="molecule type" value="Genomic_DNA"/>
</dbReference>
<feature type="region of interest" description="Disordered" evidence="1">
    <location>
        <begin position="72"/>
        <end position="208"/>
    </location>
</feature>
<dbReference type="AlphaFoldDB" id="A0AAN6I7M2"/>
<comment type="caution">
    <text evidence="2">The sequence shown here is derived from an EMBL/GenBank/DDBJ whole genome shotgun (WGS) entry which is preliminary data.</text>
</comment>
<protein>
    <submittedName>
        <fullName evidence="2">Uncharacterized protein</fullName>
    </submittedName>
</protein>
<dbReference type="GeneID" id="66124263"/>